<evidence type="ECO:0008006" key="10">
    <source>
        <dbReference type="Google" id="ProtNLM"/>
    </source>
</evidence>
<feature type="transmembrane region" description="Helical" evidence="7">
    <location>
        <begin position="252"/>
        <end position="275"/>
    </location>
</feature>
<evidence type="ECO:0000256" key="7">
    <source>
        <dbReference type="SAM" id="Phobius"/>
    </source>
</evidence>
<protein>
    <recommendedName>
        <fullName evidence="10">Vacuolar iron transporter 1.1</fullName>
    </recommendedName>
</protein>
<keyword evidence="4 7" id="KW-1133">Transmembrane helix</keyword>
<feature type="coiled-coil region" evidence="6">
    <location>
        <begin position="112"/>
        <end position="139"/>
    </location>
</feature>
<evidence type="ECO:0000256" key="6">
    <source>
        <dbReference type="SAM" id="Coils"/>
    </source>
</evidence>
<evidence type="ECO:0000256" key="4">
    <source>
        <dbReference type="ARBA" id="ARBA00022989"/>
    </source>
</evidence>
<organism evidence="8 9">
    <name type="scientific">Umbelopsis vinacea</name>
    <dbReference type="NCBI Taxonomy" id="44442"/>
    <lineage>
        <taxon>Eukaryota</taxon>
        <taxon>Fungi</taxon>
        <taxon>Fungi incertae sedis</taxon>
        <taxon>Mucoromycota</taxon>
        <taxon>Mucoromycotina</taxon>
        <taxon>Umbelopsidomycetes</taxon>
        <taxon>Umbelopsidales</taxon>
        <taxon>Umbelopsidaceae</taxon>
        <taxon>Umbelopsis</taxon>
    </lineage>
</organism>
<feature type="transmembrane region" description="Helical" evidence="7">
    <location>
        <begin position="192"/>
        <end position="216"/>
    </location>
</feature>
<dbReference type="CDD" id="cd02435">
    <property type="entry name" value="CCC1"/>
    <property type="match status" value="1"/>
</dbReference>
<sequence length="289" mass="32603">MPNDDYKLIDKFEDYYEPSTTTRASSSLEEEELGIALDDKGLLQEPRRRHHREEHFEQPELVRDCILGLSDGLTVPFALAAGLSSLDNTKIVIYGGVAELVSGALSMALGGYLAARSEMEHYKNERRREEQELELYPEEEEDEIVELFESYGMDRASLEPMLAKLRESPERAVDFHMRFELNLEKPDPNRSWMSAVTIGSSYFVGGLIPLIPYFFYEKARPALYMSVLITSITLLIFGYVKSMYLTPRQAIVGALQTLAIGAAAAACSYMMVYVFSYDAELEAPPLPHA</sequence>
<evidence type="ECO:0000256" key="3">
    <source>
        <dbReference type="ARBA" id="ARBA00022692"/>
    </source>
</evidence>
<comment type="similarity">
    <text evidence="2">Belongs to the CCC1 family.</text>
</comment>
<dbReference type="PANTHER" id="PTHR31851">
    <property type="entry name" value="FE(2+)/MN(2+) TRANSPORTER PCL1"/>
    <property type="match status" value="1"/>
</dbReference>
<evidence type="ECO:0000313" key="8">
    <source>
        <dbReference type="EMBL" id="KAG2187127.1"/>
    </source>
</evidence>
<dbReference type="Proteomes" id="UP000612746">
    <property type="component" value="Unassembled WGS sequence"/>
</dbReference>
<evidence type="ECO:0000256" key="2">
    <source>
        <dbReference type="ARBA" id="ARBA00007049"/>
    </source>
</evidence>
<evidence type="ECO:0000256" key="5">
    <source>
        <dbReference type="ARBA" id="ARBA00023136"/>
    </source>
</evidence>
<dbReference type="EMBL" id="JAEPRA010000003">
    <property type="protein sequence ID" value="KAG2187127.1"/>
    <property type="molecule type" value="Genomic_DNA"/>
</dbReference>
<name>A0A8H7Q6Z7_9FUNG</name>
<evidence type="ECO:0000256" key="1">
    <source>
        <dbReference type="ARBA" id="ARBA00004127"/>
    </source>
</evidence>
<feature type="transmembrane region" description="Helical" evidence="7">
    <location>
        <begin position="222"/>
        <end position="240"/>
    </location>
</feature>
<reference evidence="8" key="1">
    <citation type="submission" date="2020-12" db="EMBL/GenBank/DDBJ databases">
        <title>Metabolic potential, ecology and presence of endohyphal bacteria is reflected in genomic diversity of Mucoromycotina.</title>
        <authorList>
            <person name="Muszewska A."/>
            <person name="Okrasinska A."/>
            <person name="Steczkiewicz K."/>
            <person name="Drgas O."/>
            <person name="Orlowska M."/>
            <person name="Perlinska-Lenart U."/>
            <person name="Aleksandrzak-Piekarczyk T."/>
            <person name="Szatraj K."/>
            <person name="Zielenkiewicz U."/>
            <person name="Pilsyk S."/>
            <person name="Malc E."/>
            <person name="Mieczkowski P."/>
            <person name="Kruszewska J.S."/>
            <person name="Biernat P."/>
            <person name="Pawlowska J."/>
        </authorList>
    </citation>
    <scope>NUCLEOTIDE SEQUENCE</scope>
    <source>
        <strain evidence="8">WA0000051536</strain>
    </source>
</reference>
<evidence type="ECO:0000313" key="9">
    <source>
        <dbReference type="Proteomes" id="UP000612746"/>
    </source>
</evidence>
<dbReference type="AlphaFoldDB" id="A0A8H7Q6Z7"/>
<comment type="subcellular location">
    <subcellularLocation>
        <location evidence="1">Endomembrane system</location>
        <topology evidence="1">Multi-pass membrane protein</topology>
    </subcellularLocation>
</comment>
<feature type="transmembrane region" description="Helical" evidence="7">
    <location>
        <begin position="91"/>
        <end position="115"/>
    </location>
</feature>
<dbReference type="OrthoDB" id="73465at2759"/>
<accession>A0A8H7Q6Z7</accession>
<dbReference type="GO" id="GO:0030026">
    <property type="term" value="P:intracellular manganese ion homeostasis"/>
    <property type="evidence" value="ECO:0007669"/>
    <property type="project" value="InterPro"/>
</dbReference>
<dbReference type="GO" id="GO:0005384">
    <property type="term" value="F:manganese ion transmembrane transporter activity"/>
    <property type="evidence" value="ECO:0007669"/>
    <property type="project" value="InterPro"/>
</dbReference>
<dbReference type="GO" id="GO:0012505">
    <property type="term" value="C:endomembrane system"/>
    <property type="evidence" value="ECO:0007669"/>
    <property type="project" value="UniProtKB-SubCell"/>
</dbReference>
<keyword evidence="6" id="KW-0175">Coiled coil</keyword>
<proteinExistence type="inferred from homology"/>
<dbReference type="Pfam" id="PF01988">
    <property type="entry name" value="VIT1"/>
    <property type="match status" value="1"/>
</dbReference>
<dbReference type="InterPro" id="IPR008217">
    <property type="entry name" value="Ccc1_fam"/>
</dbReference>
<gene>
    <name evidence="8" type="ORF">INT44_004797</name>
</gene>
<keyword evidence="9" id="KW-1185">Reference proteome</keyword>
<keyword evidence="3 7" id="KW-0812">Transmembrane</keyword>
<keyword evidence="5 7" id="KW-0472">Membrane</keyword>
<comment type="caution">
    <text evidence="8">The sequence shown here is derived from an EMBL/GenBank/DDBJ whole genome shotgun (WGS) entry which is preliminary data.</text>
</comment>